<accession>A0A016VGI9</accession>
<dbReference type="AlphaFoldDB" id="A0A016VGI9"/>
<evidence type="ECO:0000313" key="2">
    <source>
        <dbReference type="Proteomes" id="UP000024635"/>
    </source>
</evidence>
<protein>
    <submittedName>
        <fullName evidence="1">Uncharacterized protein</fullName>
    </submittedName>
</protein>
<evidence type="ECO:0000313" key="1">
    <source>
        <dbReference type="EMBL" id="EYC26122.1"/>
    </source>
</evidence>
<proteinExistence type="predicted"/>
<gene>
    <name evidence="1" type="primary">Acey_s0011.g1573</name>
    <name evidence="1" type="ORF">Y032_0011g1573</name>
</gene>
<reference evidence="2" key="1">
    <citation type="journal article" date="2015" name="Nat. Genet.">
        <title>The genome and transcriptome of the zoonotic hookworm Ancylostoma ceylanicum identify infection-specific gene families.</title>
        <authorList>
            <person name="Schwarz E.M."/>
            <person name="Hu Y."/>
            <person name="Antoshechkin I."/>
            <person name="Miller M.M."/>
            <person name="Sternberg P.W."/>
            <person name="Aroian R.V."/>
        </authorList>
    </citation>
    <scope>NUCLEOTIDE SEQUENCE</scope>
    <source>
        <strain evidence="2">HY135</strain>
    </source>
</reference>
<sequence length="71" mass="7946">MWAADYRTTNRTALAPLCHSGAPRARAPHFHFSFPAAGRPSKHLMLHNLPRATRDVDDGNARFAEAAYLSW</sequence>
<keyword evidence="2" id="KW-1185">Reference proteome</keyword>
<dbReference type="Proteomes" id="UP000024635">
    <property type="component" value="Unassembled WGS sequence"/>
</dbReference>
<comment type="caution">
    <text evidence="1">The sequence shown here is derived from an EMBL/GenBank/DDBJ whole genome shotgun (WGS) entry which is preliminary data.</text>
</comment>
<name>A0A016VGI9_9BILA</name>
<organism evidence="1 2">
    <name type="scientific">Ancylostoma ceylanicum</name>
    <dbReference type="NCBI Taxonomy" id="53326"/>
    <lineage>
        <taxon>Eukaryota</taxon>
        <taxon>Metazoa</taxon>
        <taxon>Ecdysozoa</taxon>
        <taxon>Nematoda</taxon>
        <taxon>Chromadorea</taxon>
        <taxon>Rhabditida</taxon>
        <taxon>Rhabditina</taxon>
        <taxon>Rhabditomorpha</taxon>
        <taxon>Strongyloidea</taxon>
        <taxon>Ancylostomatidae</taxon>
        <taxon>Ancylostomatinae</taxon>
        <taxon>Ancylostoma</taxon>
    </lineage>
</organism>
<dbReference type="EMBL" id="JARK01001347">
    <property type="protein sequence ID" value="EYC26122.1"/>
    <property type="molecule type" value="Genomic_DNA"/>
</dbReference>